<protein>
    <recommendedName>
        <fullName evidence="3">Nocturnin</fullName>
    </recommendedName>
</protein>
<proteinExistence type="inferred from homology"/>
<feature type="region of interest" description="Disordered" evidence="4">
    <location>
        <begin position="407"/>
        <end position="426"/>
    </location>
</feature>
<dbReference type="InterPro" id="IPR050410">
    <property type="entry name" value="CCR4/nocturin_mRNA_transcr"/>
</dbReference>
<dbReference type="Pfam" id="PF03372">
    <property type="entry name" value="Exo_endo_phos"/>
    <property type="match status" value="1"/>
</dbReference>
<dbReference type="Proteomes" id="UP001219518">
    <property type="component" value="Unassembled WGS sequence"/>
</dbReference>
<evidence type="ECO:0000256" key="1">
    <source>
        <dbReference type="ARBA" id="ARBA00010774"/>
    </source>
</evidence>
<sequence>GDMSGAHGALRGLARRCIQFIKRMGSFSSAPCVVNPDNQDDGVQVEVGRDRRATHEDVCRWCERQLAGTPARLLPRSMQPVQAMQALQAVQGDPDPTPARPQWRNDDSNTIRVLQWNVLSQALGTSNDNFVACPERALDWAVRRPLMLQELAAAAPDIICLQEVDHYKFLEAALSPLGYRGLWEPKPDSPCKYVPDNNGPDGCALMWRADKFSLVQEHRAPLHIWHMTSNQVVLLAVLRHEASGREVCVATTHLKARAGALMSTIRNQQGIDLLNVVAAHADGRPVLLAGDFNAEPSEPVYRTVLQHPALRLASAYSKASHRAQEDDGIVHGDPVAASAQGEPPYTTWKIREEGEQCHTIDYIFYSRSAFSVSALMDFPSGEALGPGRAPSYQYPSDHFSLCAELRLEDSRPEPRPPGRCASERTK</sequence>
<comment type="similarity">
    <text evidence="1">Belongs to the CCR4/nocturin family.</text>
</comment>
<accession>A0AAE1LHA9</accession>
<dbReference type="PANTHER" id="PTHR12121">
    <property type="entry name" value="CARBON CATABOLITE REPRESSOR PROTEIN 4"/>
    <property type="match status" value="1"/>
</dbReference>
<keyword evidence="2" id="KW-0378">Hydrolase</keyword>
<dbReference type="AlphaFoldDB" id="A0AAE1LHA9"/>
<keyword evidence="7" id="KW-1185">Reference proteome</keyword>
<evidence type="ECO:0000313" key="6">
    <source>
        <dbReference type="EMBL" id="KAK3918694.1"/>
    </source>
</evidence>
<feature type="non-terminal residue" evidence="6">
    <location>
        <position position="1"/>
    </location>
</feature>
<feature type="domain" description="Endonuclease/exonuclease/phosphatase" evidence="5">
    <location>
        <begin position="114"/>
        <end position="398"/>
    </location>
</feature>
<evidence type="ECO:0000313" key="7">
    <source>
        <dbReference type="Proteomes" id="UP001219518"/>
    </source>
</evidence>
<dbReference type="PANTHER" id="PTHR12121:SF45">
    <property type="entry name" value="NOCTURNIN"/>
    <property type="match status" value="1"/>
</dbReference>
<organism evidence="6 7">
    <name type="scientific">Frankliniella fusca</name>
    <dbReference type="NCBI Taxonomy" id="407009"/>
    <lineage>
        <taxon>Eukaryota</taxon>
        <taxon>Metazoa</taxon>
        <taxon>Ecdysozoa</taxon>
        <taxon>Arthropoda</taxon>
        <taxon>Hexapoda</taxon>
        <taxon>Insecta</taxon>
        <taxon>Pterygota</taxon>
        <taxon>Neoptera</taxon>
        <taxon>Paraneoptera</taxon>
        <taxon>Thysanoptera</taxon>
        <taxon>Terebrantia</taxon>
        <taxon>Thripoidea</taxon>
        <taxon>Thripidae</taxon>
        <taxon>Frankliniella</taxon>
    </lineage>
</organism>
<dbReference type="InterPro" id="IPR036691">
    <property type="entry name" value="Endo/exonu/phosph_ase_sf"/>
</dbReference>
<evidence type="ECO:0000256" key="4">
    <source>
        <dbReference type="SAM" id="MobiDB-lite"/>
    </source>
</evidence>
<reference evidence="6" key="2">
    <citation type="journal article" date="2023" name="BMC Genomics">
        <title>Pest status, molecular evolution, and epigenetic factors derived from the genome assembly of Frankliniella fusca, a thysanopteran phytovirus vector.</title>
        <authorList>
            <person name="Catto M.A."/>
            <person name="Labadie P.E."/>
            <person name="Jacobson A.L."/>
            <person name="Kennedy G.G."/>
            <person name="Srinivasan R."/>
            <person name="Hunt B.G."/>
        </authorList>
    </citation>
    <scope>NUCLEOTIDE SEQUENCE</scope>
    <source>
        <strain evidence="6">PL_HMW_Pooled</strain>
    </source>
</reference>
<evidence type="ECO:0000259" key="5">
    <source>
        <dbReference type="Pfam" id="PF03372"/>
    </source>
</evidence>
<name>A0AAE1LHA9_9NEOP</name>
<dbReference type="InterPro" id="IPR005135">
    <property type="entry name" value="Endo/exonuclease/phosphatase"/>
</dbReference>
<dbReference type="EMBL" id="JAHWGI010000960">
    <property type="protein sequence ID" value="KAK3918694.1"/>
    <property type="molecule type" value="Genomic_DNA"/>
</dbReference>
<dbReference type="Gene3D" id="3.60.10.10">
    <property type="entry name" value="Endonuclease/exonuclease/phosphatase"/>
    <property type="match status" value="1"/>
</dbReference>
<dbReference type="SUPFAM" id="SSF56219">
    <property type="entry name" value="DNase I-like"/>
    <property type="match status" value="1"/>
</dbReference>
<reference evidence="6" key="1">
    <citation type="submission" date="2021-07" db="EMBL/GenBank/DDBJ databases">
        <authorList>
            <person name="Catto M.A."/>
            <person name="Jacobson A."/>
            <person name="Kennedy G."/>
            <person name="Labadie P."/>
            <person name="Hunt B.G."/>
            <person name="Srinivasan R."/>
        </authorList>
    </citation>
    <scope>NUCLEOTIDE SEQUENCE</scope>
    <source>
        <strain evidence="6">PL_HMW_Pooled</strain>
        <tissue evidence="6">Head</tissue>
    </source>
</reference>
<comment type="caution">
    <text evidence="6">The sequence shown here is derived from an EMBL/GenBank/DDBJ whole genome shotgun (WGS) entry which is preliminary data.</text>
</comment>
<gene>
    <name evidence="6" type="ORF">KUF71_007941</name>
</gene>
<dbReference type="GO" id="GO:0000175">
    <property type="term" value="F:3'-5'-RNA exonuclease activity"/>
    <property type="evidence" value="ECO:0007669"/>
    <property type="project" value="TreeGrafter"/>
</dbReference>
<evidence type="ECO:0000256" key="2">
    <source>
        <dbReference type="ARBA" id="ARBA00022801"/>
    </source>
</evidence>
<evidence type="ECO:0000256" key="3">
    <source>
        <dbReference type="ARBA" id="ARBA00023807"/>
    </source>
</evidence>
<dbReference type="GO" id="GO:0006139">
    <property type="term" value="P:nucleobase-containing compound metabolic process"/>
    <property type="evidence" value="ECO:0007669"/>
    <property type="project" value="UniProtKB-ARBA"/>
</dbReference>